<name>A0A1R3HKZ0_COCAP</name>
<organism evidence="3 4">
    <name type="scientific">Corchorus capsularis</name>
    <name type="common">Jute</name>
    <dbReference type="NCBI Taxonomy" id="210143"/>
    <lineage>
        <taxon>Eukaryota</taxon>
        <taxon>Viridiplantae</taxon>
        <taxon>Streptophyta</taxon>
        <taxon>Embryophyta</taxon>
        <taxon>Tracheophyta</taxon>
        <taxon>Spermatophyta</taxon>
        <taxon>Magnoliopsida</taxon>
        <taxon>eudicotyledons</taxon>
        <taxon>Gunneridae</taxon>
        <taxon>Pentapetalae</taxon>
        <taxon>rosids</taxon>
        <taxon>malvids</taxon>
        <taxon>Malvales</taxon>
        <taxon>Malvaceae</taxon>
        <taxon>Grewioideae</taxon>
        <taxon>Apeibeae</taxon>
        <taxon>Corchorus</taxon>
    </lineage>
</organism>
<dbReference type="Gramene" id="OMO70921">
    <property type="protein sequence ID" value="OMO70921"/>
    <property type="gene ID" value="CCACVL1_18566"/>
</dbReference>
<gene>
    <name evidence="3" type="ORF">CCACVL1_18566</name>
</gene>
<proteinExistence type="predicted"/>
<accession>A0A1R3HKZ0</accession>
<dbReference type="OrthoDB" id="786439at2759"/>
<dbReference type="Proteomes" id="UP000188268">
    <property type="component" value="Unassembled WGS sequence"/>
</dbReference>
<comment type="caution">
    <text evidence="3">The sequence shown here is derived from an EMBL/GenBank/DDBJ whole genome shotgun (WGS) entry which is preliminary data.</text>
</comment>
<dbReference type="AlphaFoldDB" id="A0A1R3HKZ0"/>
<feature type="coiled-coil region" evidence="2">
    <location>
        <begin position="23"/>
        <end position="64"/>
    </location>
</feature>
<dbReference type="PANTHER" id="PTHR33463">
    <property type="entry name" value="NB-ARC DOMAIN-CONTAINING PROTEIN-RELATED"/>
    <property type="match status" value="1"/>
</dbReference>
<evidence type="ECO:0000313" key="4">
    <source>
        <dbReference type="Proteomes" id="UP000188268"/>
    </source>
</evidence>
<dbReference type="PANTHER" id="PTHR33463:SF214">
    <property type="entry name" value="NB-ARC DOMAIN-CONTAINING DISEASE RESISTANCE PROTEIN"/>
    <property type="match status" value="1"/>
</dbReference>
<keyword evidence="4" id="KW-1185">Reference proteome</keyword>
<sequence length="152" mass="17516">MTAKVRARQRGICRGVKRRIRYVIVYEKKVEQFVQQLEVLKEERASLQQEVHAAKRNGEKIKADVEIWCNRVDKTIDQYLKIVEVLKTKAKTKCFIGLCPNIKSRYQLSKKAEEAVMDLNELILQGRSIRPVGYRDIPEALALVDSSPTTVT</sequence>
<keyword evidence="1" id="KW-0611">Plant defense</keyword>
<dbReference type="EMBL" id="AWWV01011749">
    <property type="protein sequence ID" value="OMO70921.1"/>
    <property type="molecule type" value="Genomic_DNA"/>
</dbReference>
<evidence type="ECO:0000313" key="3">
    <source>
        <dbReference type="EMBL" id="OMO70921.1"/>
    </source>
</evidence>
<evidence type="ECO:0000256" key="1">
    <source>
        <dbReference type="ARBA" id="ARBA00022821"/>
    </source>
</evidence>
<evidence type="ECO:0000256" key="2">
    <source>
        <dbReference type="SAM" id="Coils"/>
    </source>
</evidence>
<dbReference type="InterPro" id="IPR050905">
    <property type="entry name" value="Plant_NBS-LRR"/>
</dbReference>
<reference evidence="3 4" key="1">
    <citation type="submission" date="2013-09" db="EMBL/GenBank/DDBJ databases">
        <title>Corchorus capsularis genome sequencing.</title>
        <authorList>
            <person name="Alam M."/>
            <person name="Haque M.S."/>
            <person name="Islam M.S."/>
            <person name="Emdad E.M."/>
            <person name="Islam M.M."/>
            <person name="Ahmed B."/>
            <person name="Halim A."/>
            <person name="Hossen Q.M.M."/>
            <person name="Hossain M.Z."/>
            <person name="Ahmed R."/>
            <person name="Khan M.M."/>
            <person name="Islam R."/>
            <person name="Rashid M.M."/>
            <person name="Khan S.A."/>
            <person name="Rahman M.S."/>
            <person name="Alam M."/>
        </authorList>
    </citation>
    <scope>NUCLEOTIDE SEQUENCE [LARGE SCALE GENOMIC DNA]</scope>
    <source>
        <strain evidence="4">cv. CVL-1</strain>
        <tissue evidence="3">Whole seedling</tissue>
    </source>
</reference>
<keyword evidence="2" id="KW-0175">Coiled coil</keyword>
<protein>
    <submittedName>
        <fullName evidence="3">Putative Disease resistance protein RPS5</fullName>
    </submittedName>
</protein>
<dbReference type="OMA" id="DININIW"/>